<dbReference type="EMBL" id="LT607413">
    <property type="protein sequence ID" value="SCE76720.1"/>
    <property type="molecule type" value="Genomic_DNA"/>
</dbReference>
<name>A0A1C4UY81_MICEC</name>
<organism evidence="3 4">
    <name type="scientific">Micromonospora echinospora</name>
    <name type="common">Micromonospora purpurea</name>
    <dbReference type="NCBI Taxonomy" id="1877"/>
    <lineage>
        <taxon>Bacteria</taxon>
        <taxon>Bacillati</taxon>
        <taxon>Actinomycetota</taxon>
        <taxon>Actinomycetes</taxon>
        <taxon>Micromonosporales</taxon>
        <taxon>Micromonosporaceae</taxon>
        <taxon>Micromonospora</taxon>
    </lineage>
</organism>
<dbReference type="InterPro" id="IPR027304">
    <property type="entry name" value="Trigger_fact/SurA_dom_sf"/>
</dbReference>
<dbReference type="RefSeq" id="WP_088980383.1">
    <property type="nucleotide sequence ID" value="NZ_LT607413.1"/>
</dbReference>
<dbReference type="SUPFAM" id="SSF109998">
    <property type="entry name" value="Triger factor/SurA peptide-binding domain-like"/>
    <property type="match status" value="1"/>
</dbReference>
<dbReference type="OrthoDB" id="3373480at2"/>
<accession>A0A1C4UY81</accession>
<dbReference type="GO" id="GO:0003755">
    <property type="term" value="F:peptidyl-prolyl cis-trans isomerase activity"/>
    <property type="evidence" value="ECO:0007669"/>
    <property type="project" value="InterPro"/>
</dbReference>
<feature type="domain" description="PpiC" evidence="2">
    <location>
        <begin position="119"/>
        <end position="230"/>
    </location>
</feature>
<dbReference type="Proteomes" id="UP000198253">
    <property type="component" value="Chromosome I"/>
</dbReference>
<keyword evidence="1" id="KW-0732">Signal</keyword>
<evidence type="ECO:0000256" key="1">
    <source>
        <dbReference type="SAM" id="SignalP"/>
    </source>
</evidence>
<dbReference type="AlphaFoldDB" id="A0A1C4UY81"/>
<evidence type="ECO:0000259" key="2">
    <source>
        <dbReference type="Pfam" id="PF13145"/>
    </source>
</evidence>
<keyword evidence="4" id="KW-1185">Reference proteome</keyword>
<dbReference type="Pfam" id="PF13145">
    <property type="entry name" value="Rotamase_2"/>
    <property type="match status" value="1"/>
</dbReference>
<evidence type="ECO:0000313" key="3">
    <source>
        <dbReference type="EMBL" id="SCE76720.1"/>
    </source>
</evidence>
<dbReference type="InParanoid" id="A0A1C4UY81"/>
<feature type="chain" id="PRO_5039616279" evidence="1">
    <location>
        <begin position="19"/>
        <end position="288"/>
    </location>
</feature>
<protein>
    <submittedName>
        <fullName evidence="3">PPIC-type PPIASE domain-containing protein</fullName>
    </submittedName>
</protein>
<dbReference type="PROSITE" id="PS51257">
    <property type="entry name" value="PROKAR_LIPOPROTEIN"/>
    <property type="match status" value="1"/>
</dbReference>
<proteinExistence type="predicted"/>
<evidence type="ECO:0000313" key="4">
    <source>
        <dbReference type="Proteomes" id="UP000198253"/>
    </source>
</evidence>
<dbReference type="InterPro" id="IPR000297">
    <property type="entry name" value="PPIase_PpiC"/>
</dbReference>
<gene>
    <name evidence="3" type="ORF">GA0070618_0767</name>
</gene>
<feature type="signal peptide" evidence="1">
    <location>
        <begin position="1"/>
        <end position="18"/>
    </location>
</feature>
<sequence>MKPLLLAVSFLTVALVAAGCGSTDQSVDPQPDVLATVAGEPVTVEQVRALIPDSPLPAVLVAGGYSGPWPQALELAIRDELLGREAARRGITGPTRAHQIATLVTQEQRGAADLTAEDITDDEARAWYQEHRRLFGNVARAEVAWAEFADSAPATTALERAAGTDASTFQQLVREGGATASGTATIDDHGEGADPMISRAAFAVGTAGGVGLSADPKNKRWWVVRVEHISFQQTNWDAALAYKVKSAMASYRQEEHLSRLARSLRKKWPVHVYENRLTDIAGKEEPPT</sequence>
<reference evidence="4" key="1">
    <citation type="submission" date="2016-06" db="EMBL/GenBank/DDBJ databases">
        <authorList>
            <person name="Varghese N."/>
            <person name="Submissions Spin"/>
        </authorList>
    </citation>
    <scope>NUCLEOTIDE SEQUENCE [LARGE SCALE GENOMIC DNA]</scope>
    <source>
        <strain evidence="4">DSM 43816</strain>
    </source>
</reference>